<evidence type="ECO:0000313" key="2">
    <source>
        <dbReference type="Proteomes" id="UP001234216"/>
    </source>
</evidence>
<reference evidence="1" key="1">
    <citation type="submission" date="2023-07" db="EMBL/GenBank/DDBJ databases">
        <title>Comparative genomics of wheat-associated soil bacteria to identify genetic determinants of phenazine resistance.</title>
        <authorList>
            <person name="Mouncey N."/>
        </authorList>
    </citation>
    <scope>NUCLEOTIDE SEQUENCE</scope>
    <source>
        <strain evidence="1">V4I22</strain>
    </source>
</reference>
<organism evidence="1 2">
    <name type="scientific">Streptomyces canus</name>
    <dbReference type="NCBI Taxonomy" id="58343"/>
    <lineage>
        <taxon>Bacteria</taxon>
        <taxon>Bacillati</taxon>
        <taxon>Actinomycetota</taxon>
        <taxon>Actinomycetes</taxon>
        <taxon>Kitasatosporales</taxon>
        <taxon>Streptomycetaceae</taxon>
        <taxon>Streptomyces</taxon>
        <taxon>Streptomyces aurantiacus group</taxon>
    </lineage>
</organism>
<dbReference type="EMBL" id="JAUSZV010000005">
    <property type="protein sequence ID" value="MDQ0911070.1"/>
    <property type="molecule type" value="Genomic_DNA"/>
</dbReference>
<proteinExistence type="predicted"/>
<comment type="caution">
    <text evidence="1">The sequence shown here is derived from an EMBL/GenBank/DDBJ whole genome shotgun (WGS) entry which is preliminary data.</text>
</comment>
<dbReference type="AlphaFoldDB" id="A0AAW8FP28"/>
<gene>
    <name evidence="1" type="ORF">QFZ22_007055</name>
</gene>
<sequence length="60" mass="5961">MVIGPTPPAAGVKEHPGRFAGNPPDCALAGEADVPYASHLCAVTSVLEVNEATASMITAG</sequence>
<accession>A0AAW8FP28</accession>
<protein>
    <submittedName>
        <fullName evidence="1">Uncharacterized protein</fullName>
    </submittedName>
</protein>
<evidence type="ECO:0000313" key="1">
    <source>
        <dbReference type="EMBL" id="MDQ0911070.1"/>
    </source>
</evidence>
<dbReference type="RefSeq" id="WP_306982236.1">
    <property type="nucleotide sequence ID" value="NZ_JAUSZV010000005.1"/>
</dbReference>
<name>A0AAW8FP28_9ACTN</name>
<dbReference type="Proteomes" id="UP001234216">
    <property type="component" value="Unassembled WGS sequence"/>
</dbReference>